<name>A0AAV4NFJ9_CAEEX</name>
<keyword evidence="2" id="KW-1185">Reference proteome</keyword>
<dbReference type="Proteomes" id="UP001054945">
    <property type="component" value="Unassembled WGS sequence"/>
</dbReference>
<sequence>MGHGPTSEDTKGFPVLGGIQDISRREVSQAVKWDSWKENVLGQFEGTIVVGICFMRGDELSFPRENKTFRK</sequence>
<comment type="caution">
    <text evidence="1">The sequence shown here is derived from an EMBL/GenBank/DDBJ whole genome shotgun (WGS) entry which is preliminary data.</text>
</comment>
<dbReference type="EMBL" id="BPLR01003256">
    <property type="protein sequence ID" value="GIX82623.1"/>
    <property type="molecule type" value="Genomic_DNA"/>
</dbReference>
<organism evidence="1 2">
    <name type="scientific">Caerostris extrusa</name>
    <name type="common">Bark spider</name>
    <name type="synonym">Caerostris bankana</name>
    <dbReference type="NCBI Taxonomy" id="172846"/>
    <lineage>
        <taxon>Eukaryota</taxon>
        <taxon>Metazoa</taxon>
        <taxon>Ecdysozoa</taxon>
        <taxon>Arthropoda</taxon>
        <taxon>Chelicerata</taxon>
        <taxon>Arachnida</taxon>
        <taxon>Araneae</taxon>
        <taxon>Araneomorphae</taxon>
        <taxon>Entelegynae</taxon>
        <taxon>Araneoidea</taxon>
        <taxon>Araneidae</taxon>
        <taxon>Caerostris</taxon>
    </lineage>
</organism>
<gene>
    <name evidence="1" type="ORF">CEXT_28011</name>
</gene>
<feature type="non-terminal residue" evidence="1">
    <location>
        <position position="71"/>
    </location>
</feature>
<accession>A0AAV4NFJ9</accession>
<protein>
    <submittedName>
        <fullName evidence="1">Uncharacterized protein</fullName>
    </submittedName>
</protein>
<evidence type="ECO:0000313" key="2">
    <source>
        <dbReference type="Proteomes" id="UP001054945"/>
    </source>
</evidence>
<dbReference type="AlphaFoldDB" id="A0AAV4NFJ9"/>
<evidence type="ECO:0000313" key="1">
    <source>
        <dbReference type="EMBL" id="GIX82623.1"/>
    </source>
</evidence>
<proteinExistence type="predicted"/>
<reference evidence="1 2" key="1">
    <citation type="submission" date="2021-06" db="EMBL/GenBank/DDBJ databases">
        <title>Caerostris extrusa draft genome.</title>
        <authorList>
            <person name="Kono N."/>
            <person name="Arakawa K."/>
        </authorList>
    </citation>
    <scope>NUCLEOTIDE SEQUENCE [LARGE SCALE GENOMIC DNA]</scope>
</reference>